<dbReference type="SMART" id="SM00644">
    <property type="entry name" value="Ami_2"/>
    <property type="match status" value="1"/>
</dbReference>
<feature type="signal peptide" evidence="9">
    <location>
        <begin position="1"/>
        <end position="19"/>
    </location>
</feature>
<dbReference type="InterPro" id="IPR015510">
    <property type="entry name" value="PGRP"/>
</dbReference>
<organism evidence="12 13">
    <name type="scientific">Spodoptera exigua</name>
    <name type="common">Beet armyworm</name>
    <name type="synonym">Noctua fulgens</name>
    <dbReference type="NCBI Taxonomy" id="7107"/>
    <lineage>
        <taxon>Eukaryota</taxon>
        <taxon>Metazoa</taxon>
        <taxon>Ecdysozoa</taxon>
        <taxon>Arthropoda</taxon>
        <taxon>Hexapoda</taxon>
        <taxon>Insecta</taxon>
        <taxon>Pterygota</taxon>
        <taxon>Neoptera</taxon>
        <taxon>Endopterygota</taxon>
        <taxon>Lepidoptera</taxon>
        <taxon>Glossata</taxon>
        <taxon>Ditrysia</taxon>
        <taxon>Noctuoidea</taxon>
        <taxon>Noctuidae</taxon>
        <taxon>Amphipyrinae</taxon>
        <taxon>Spodoptera</taxon>
    </lineage>
</organism>
<dbReference type="GO" id="GO:0008745">
    <property type="term" value="F:N-acetylmuramoyl-L-alanine amidase activity"/>
    <property type="evidence" value="ECO:0007669"/>
    <property type="project" value="InterPro"/>
</dbReference>
<evidence type="ECO:0000256" key="9">
    <source>
        <dbReference type="SAM" id="SignalP"/>
    </source>
</evidence>
<evidence type="ECO:0000256" key="3">
    <source>
        <dbReference type="ARBA" id="ARBA00022588"/>
    </source>
</evidence>
<sequence length="212" mass="23149">MTSVRVIVCVAFISVAVCASPRFITKNNAYSFPFVSRDEWGAEISSDARPLNHPVPFVVLHHTYIPGACFDKEDCSAKMRSMQRYHKSLNWGDIGYNFCIGSDGNAYEGRGFDNVGIHATVANRHSIGICVIGDWRVETPPAETLATTKALIAEGVKLGKISPDYKLIGHNQVSATECPGTAFYKEFSTWDHYSPGNPDFSGLSVPVAAAKE</sequence>
<dbReference type="SMART" id="SM00701">
    <property type="entry name" value="PGRP"/>
    <property type="match status" value="1"/>
</dbReference>
<evidence type="ECO:0000256" key="4">
    <source>
        <dbReference type="ARBA" id="ARBA00022729"/>
    </source>
</evidence>
<keyword evidence="3 7" id="KW-0399">Innate immunity</keyword>
<dbReference type="Pfam" id="PF01510">
    <property type="entry name" value="Amidase_2"/>
    <property type="match status" value="1"/>
</dbReference>
<keyword evidence="4 9" id="KW-0732">Signal</keyword>
<dbReference type="GO" id="GO:0042834">
    <property type="term" value="F:peptidoglycan binding"/>
    <property type="evidence" value="ECO:0007669"/>
    <property type="project" value="InterPro"/>
</dbReference>
<dbReference type="FunFam" id="3.40.80.10:FF:000001">
    <property type="entry name" value="Peptidoglycan recognition protein 1"/>
    <property type="match status" value="1"/>
</dbReference>
<feature type="domain" description="Peptidoglycan recognition protein family" evidence="11">
    <location>
        <begin position="32"/>
        <end position="174"/>
    </location>
</feature>
<dbReference type="InterPro" id="IPR006619">
    <property type="entry name" value="PGRP_domain_met/bac"/>
</dbReference>
<feature type="disulfide bond" evidence="8">
    <location>
        <begin position="69"/>
        <end position="75"/>
    </location>
</feature>
<evidence type="ECO:0000313" key="12">
    <source>
        <dbReference type="EMBL" id="KAF9406715.1"/>
    </source>
</evidence>
<evidence type="ECO:0000256" key="6">
    <source>
        <dbReference type="ARBA" id="ARBA00023157"/>
    </source>
</evidence>
<dbReference type="GO" id="GO:0008270">
    <property type="term" value="F:zinc ion binding"/>
    <property type="evidence" value="ECO:0007669"/>
    <property type="project" value="InterPro"/>
</dbReference>
<reference evidence="12" key="1">
    <citation type="submission" date="2020-08" db="EMBL/GenBank/DDBJ databases">
        <title>Spodoptera exigua strain:BAW_Kor-Di-RS1 Genome sequencing and assembly.</title>
        <authorList>
            <person name="Kim J."/>
            <person name="Nam H.Y."/>
            <person name="Kwon M."/>
            <person name="Choi J.H."/>
            <person name="Cho S.R."/>
            <person name="Kim G.-H."/>
        </authorList>
    </citation>
    <scope>NUCLEOTIDE SEQUENCE</scope>
    <source>
        <strain evidence="12">BAW_Kor-Di-RS1</strain>
        <tissue evidence="12">Whole-body</tissue>
    </source>
</reference>
<evidence type="ECO:0000256" key="1">
    <source>
        <dbReference type="ARBA" id="ARBA00007553"/>
    </source>
</evidence>
<evidence type="ECO:0000256" key="5">
    <source>
        <dbReference type="ARBA" id="ARBA00022859"/>
    </source>
</evidence>
<name>A0A835G4U5_SPOEX</name>
<dbReference type="GO" id="GO:0009253">
    <property type="term" value="P:peptidoglycan catabolic process"/>
    <property type="evidence" value="ECO:0007669"/>
    <property type="project" value="InterPro"/>
</dbReference>
<dbReference type="PANTHER" id="PTHR11022">
    <property type="entry name" value="PEPTIDOGLYCAN RECOGNITION PROTEIN"/>
    <property type="match status" value="1"/>
</dbReference>
<dbReference type="CDD" id="cd06583">
    <property type="entry name" value="PGRP"/>
    <property type="match status" value="1"/>
</dbReference>
<dbReference type="EMBL" id="JACKWZ010000557">
    <property type="protein sequence ID" value="KAF9406715.1"/>
    <property type="molecule type" value="Genomic_DNA"/>
</dbReference>
<feature type="chain" id="PRO_5032558991" description="Peptidoglycan-recognition protein" evidence="9">
    <location>
        <begin position="20"/>
        <end position="212"/>
    </location>
</feature>
<comment type="subunit">
    <text evidence="2">Monomer.</text>
</comment>
<proteinExistence type="inferred from homology"/>
<dbReference type="InterPro" id="IPR002502">
    <property type="entry name" value="Amidase_domain"/>
</dbReference>
<dbReference type="Proteomes" id="UP000648187">
    <property type="component" value="Unassembled WGS sequence"/>
</dbReference>
<comment type="caution">
    <text evidence="12">The sequence shown here is derived from an EMBL/GenBank/DDBJ whole genome shotgun (WGS) entry which is preliminary data.</text>
</comment>
<evidence type="ECO:0000256" key="8">
    <source>
        <dbReference type="PIRSR" id="PIRSR037945-1"/>
    </source>
</evidence>
<evidence type="ECO:0000259" key="11">
    <source>
        <dbReference type="SMART" id="SM00701"/>
    </source>
</evidence>
<keyword evidence="6" id="KW-1015">Disulfide bond</keyword>
<keyword evidence="5 7" id="KW-0391">Immunity</keyword>
<dbReference type="InterPro" id="IPR036505">
    <property type="entry name" value="Amidase/PGRP_sf"/>
</dbReference>
<evidence type="ECO:0000256" key="2">
    <source>
        <dbReference type="ARBA" id="ARBA00011245"/>
    </source>
</evidence>
<dbReference type="PANTHER" id="PTHR11022:SF77">
    <property type="entry name" value="PEPTIDOGLYCAN-RECOGNITION PROTEIN LB"/>
    <property type="match status" value="1"/>
</dbReference>
<dbReference type="PIRSF" id="PIRSF037945">
    <property type="entry name" value="PGRPs"/>
    <property type="match status" value="1"/>
</dbReference>
<dbReference type="InterPro" id="IPR017331">
    <property type="entry name" value="Peptidoglycan_recognition"/>
</dbReference>
<evidence type="ECO:0000313" key="13">
    <source>
        <dbReference type="Proteomes" id="UP000648187"/>
    </source>
</evidence>
<comment type="similarity">
    <text evidence="1 7">Belongs to the N-acetylmuramoyl-L-alanine amidase 2 family.</text>
</comment>
<accession>A0A835G4U5</accession>
<gene>
    <name evidence="12" type="ORF">HW555_013002</name>
</gene>
<keyword evidence="13" id="KW-1185">Reference proteome</keyword>
<protein>
    <recommendedName>
        <fullName evidence="7">Peptidoglycan-recognition protein</fullName>
    </recommendedName>
</protein>
<feature type="domain" description="N-acetylmuramoyl-L-alanine amidase" evidence="10">
    <location>
        <begin position="43"/>
        <end position="180"/>
    </location>
</feature>
<evidence type="ECO:0000259" key="10">
    <source>
        <dbReference type="SMART" id="SM00644"/>
    </source>
</evidence>
<dbReference type="AlphaFoldDB" id="A0A835G4U5"/>
<evidence type="ECO:0000256" key="7">
    <source>
        <dbReference type="PIRNR" id="PIRNR037945"/>
    </source>
</evidence>
<dbReference type="GO" id="GO:0045087">
    <property type="term" value="P:innate immune response"/>
    <property type="evidence" value="ECO:0007669"/>
    <property type="project" value="UniProtKB-KW"/>
</dbReference>
<dbReference type="Gene3D" id="3.40.80.10">
    <property type="entry name" value="Peptidoglycan recognition protein-like"/>
    <property type="match status" value="1"/>
</dbReference>
<dbReference type="SUPFAM" id="SSF55846">
    <property type="entry name" value="N-acetylmuramoyl-L-alanine amidase-like"/>
    <property type="match status" value="1"/>
</dbReference>